<evidence type="ECO:0000313" key="2">
    <source>
        <dbReference type="EMBL" id="XCD04635.1"/>
    </source>
</evidence>
<proteinExistence type="predicted"/>
<dbReference type="EMBL" id="PP511649">
    <property type="protein sequence ID" value="XCD06266.1"/>
    <property type="molecule type" value="Genomic_DNA"/>
</dbReference>
<dbReference type="EMBL" id="PP511486">
    <property type="protein sequence ID" value="XCD04635.1"/>
    <property type="molecule type" value="Genomic_DNA"/>
</dbReference>
<dbReference type="EMBL" id="PP511800">
    <property type="protein sequence ID" value="XCD07711.1"/>
    <property type="molecule type" value="Genomic_DNA"/>
</dbReference>
<sequence>MKNCVFTLYNNLSCRYGDVMSYPTEGFAQKVLSVQLPKMNMDLSEYELCRIGEIDVQTGLIEPCPVKRIPWNSIQPLEQKAE</sequence>
<name>A0AAU8AWY8_9VIRU</name>
<evidence type="ECO:0000313" key="3">
    <source>
        <dbReference type="EMBL" id="XCD05840.1"/>
    </source>
</evidence>
<accession>A0AAU8AWY8</accession>
<organism evidence="1">
    <name type="scientific">Dulem virus 253</name>
    <dbReference type="NCBI Taxonomy" id="3145730"/>
    <lineage>
        <taxon>Viruses</taxon>
        <taxon>Monodnaviria</taxon>
        <taxon>Sangervirae</taxon>
        <taxon>Phixviricota</taxon>
        <taxon>Malgrandaviricetes</taxon>
        <taxon>Petitvirales</taxon>
        <taxon>Microviridae</taxon>
        <taxon>Microvirus</taxon>
    </lineage>
</organism>
<reference evidence="1" key="1">
    <citation type="submission" date="2024-03" db="EMBL/GenBank/DDBJ databases">
        <title>Diverse circular DNA viruses in blood, oral, and fecal samples of captive lemurs.</title>
        <authorList>
            <person name="Paietta E.N."/>
            <person name="Kraberger S."/>
            <person name="Lund M.C."/>
            <person name="Custer J.M."/>
            <person name="Vargas K.M."/>
            <person name="Ehmke E.E."/>
            <person name="Yoder A.D."/>
            <person name="Varsani A."/>
        </authorList>
    </citation>
    <scope>NUCLEOTIDE SEQUENCE</scope>
    <source>
        <strain evidence="1">Duke_21_33</strain>
        <strain evidence="2">Duke_24FF_890</strain>
        <strain evidence="3">Duke_24SF_666</strain>
        <strain evidence="4">Duke_25FS_54</strain>
        <strain evidence="5">Duke_28FS_39</strain>
    </source>
</reference>
<dbReference type="EMBL" id="PP511599">
    <property type="protein sequence ID" value="XCD05840.1"/>
    <property type="molecule type" value="Genomic_DNA"/>
</dbReference>
<protein>
    <submittedName>
        <fullName evidence="1">Nonstructural protein</fullName>
    </submittedName>
</protein>
<evidence type="ECO:0000313" key="5">
    <source>
        <dbReference type="EMBL" id="XCD07711.1"/>
    </source>
</evidence>
<evidence type="ECO:0000313" key="4">
    <source>
        <dbReference type="EMBL" id="XCD06266.1"/>
    </source>
</evidence>
<evidence type="ECO:0000313" key="1">
    <source>
        <dbReference type="EMBL" id="XCD03836.1"/>
    </source>
</evidence>
<dbReference type="EMBL" id="PP511388">
    <property type="protein sequence ID" value="XCD03836.1"/>
    <property type="molecule type" value="Genomic_DNA"/>
</dbReference>